<accession>B9S4K7</accession>
<dbReference type="AlphaFoldDB" id="B9S4K7"/>
<dbReference type="CDD" id="cd06222">
    <property type="entry name" value="RNase_H_like"/>
    <property type="match status" value="1"/>
</dbReference>
<dbReference type="eggNOG" id="KOG1075">
    <property type="taxonomic scope" value="Eukaryota"/>
</dbReference>
<sequence length="135" mass="15048">MESNAGFAHKISVCSALEVEVWEALNVLILAWMMGFKKIILEVDSATAIQLCKKGNTTDRNCSSMMAEIHKCLDWDWDVNCVHIYHEANKYADWLTNYAFDLPLGLHFLPKALAAVHVVIAADLAGVSELRSRVA</sequence>
<dbReference type="GO" id="GO:0004523">
    <property type="term" value="F:RNA-DNA hybrid ribonuclease activity"/>
    <property type="evidence" value="ECO:0007669"/>
    <property type="project" value="InterPro"/>
</dbReference>
<dbReference type="Gene3D" id="3.30.420.10">
    <property type="entry name" value="Ribonuclease H-like superfamily/Ribonuclease H"/>
    <property type="match status" value="1"/>
</dbReference>
<dbReference type="GO" id="GO:0003676">
    <property type="term" value="F:nucleic acid binding"/>
    <property type="evidence" value="ECO:0007669"/>
    <property type="project" value="InterPro"/>
</dbReference>
<protein>
    <recommendedName>
        <fullName evidence="1">RNase H type-1 domain-containing protein</fullName>
    </recommendedName>
</protein>
<evidence type="ECO:0000313" key="2">
    <source>
        <dbReference type="EMBL" id="EEF41471.1"/>
    </source>
</evidence>
<evidence type="ECO:0000259" key="1">
    <source>
        <dbReference type="Pfam" id="PF13456"/>
    </source>
</evidence>
<dbReference type="EMBL" id="EQ973865">
    <property type="protein sequence ID" value="EEF41471.1"/>
    <property type="molecule type" value="Genomic_DNA"/>
</dbReference>
<dbReference type="InterPro" id="IPR002156">
    <property type="entry name" value="RNaseH_domain"/>
</dbReference>
<dbReference type="PANTHER" id="PTHR47723">
    <property type="entry name" value="OS05G0353850 PROTEIN"/>
    <property type="match status" value="1"/>
</dbReference>
<dbReference type="InterPro" id="IPR044730">
    <property type="entry name" value="RNase_H-like_dom_plant"/>
</dbReference>
<dbReference type="InterPro" id="IPR012337">
    <property type="entry name" value="RNaseH-like_sf"/>
</dbReference>
<evidence type="ECO:0000313" key="3">
    <source>
        <dbReference type="Proteomes" id="UP000008311"/>
    </source>
</evidence>
<dbReference type="Proteomes" id="UP000008311">
    <property type="component" value="Unassembled WGS sequence"/>
</dbReference>
<dbReference type="InterPro" id="IPR053151">
    <property type="entry name" value="RNase_H-like"/>
</dbReference>
<keyword evidence="3" id="KW-1185">Reference proteome</keyword>
<dbReference type="InterPro" id="IPR036397">
    <property type="entry name" value="RNaseH_sf"/>
</dbReference>
<proteinExistence type="predicted"/>
<dbReference type="Pfam" id="PF13456">
    <property type="entry name" value="RVT_3"/>
    <property type="match status" value="1"/>
</dbReference>
<dbReference type="SUPFAM" id="SSF53098">
    <property type="entry name" value="Ribonuclease H-like"/>
    <property type="match status" value="1"/>
</dbReference>
<gene>
    <name evidence="2" type="ORF">RCOM_0809810</name>
</gene>
<dbReference type="PANTHER" id="PTHR47723:SF19">
    <property type="entry name" value="POLYNUCLEOTIDYL TRANSFERASE, RIBONUCLEASE H-LIKE SUPERFAMILY PROTEIN"/>
    <property type="match status" value="1"/>
</dbReference>
<reference evidence="3" key="1">
    <citation type="journal article" date="2010" name="Nat. Biotechnol.">
        <title>Draft genome sequence of the oilseed species Ricinus communis.</title>
        <authorList>
            <person name="Chan A.P."/>
            <person name="Crabtree J."/>
            <person name="Zhao Q."/>
            <person name="Lorenzi H."/>
            <person name="Orvis J."/>
            <person name="Puiu D."/>
            <person name="Melake-Berhan A."/>
            <person name="Jones K.M."/>
            <person name="Redman J."/>
            <person name="Chen G."/>
            <person name="Cahoon E.B."/>
            <person name="Gedil M."/>
            <person name="Stanke M."/>
            <person name="Haas B.J."/>
            <person name="Wortman J.R."/>
            <person name="Fraser-Liggett C.M."/>
            <person name="Ravel J."/>
            <person name="Rabinowicz P.D."/>
        </authorList>
    </citation>
    <scope>NUCLEOTIDE SEQUENCE [LARGE SCALE GENOMIC DNA]</scope>
    <source>
        <strain evidence="3">cv. Hale</strain>
    </source>
</reference>
<name>B9S4K7_RICCO</name>
<dbReference type="InParanoid" id="B9S4K7"/>
<organism evidence="2 3">
    <name type="scientific">Ricinus communis</name>
    <name type="common">Castor bean</name>
    <dbReference type="NCBI Taxonomy" id="3988"/>
    <lineage>
        <taxon>Eukaryota</taxon>
        <taxon>Viridiplantae</taxon>
        <taxon>Streptophyta</taxon>
        <taxon>Embryophyta</taxon>
        <taxon>Tracheophyta</taxon>
        <taxon>Spermatophyta</taxon>
        <taxon>Magnoliopsida</taxon>
        <taxon>eudicotyledons</taxon>
        <taxon>Gunneridae</taxon>
        <taxon>Pentapetalae</taxon>
        <taxon>rosids</taxon>
        <taxon>fabids</taxon>
        <taxon>Malpighiales</taxon>
        <taxon>Euphorbiaceae</taxon>
        <taxon>Acalyphoideae</taxon>
        <taxon>Acalypheae</taxon>
        <taxon>Ricinus</taxon>
    </lineage>
</organism>
<feature type="domain" description="RNase H type-1" evidence="1">
    <location>
        <begin position="13"/>
        <end position="99"/>
    </location>
</feature>